<proteinExistence type="predicted"/>
<dbReference type="EMBL" id="MLFT02000001">
    <property type="protein sequence ID" value="PHT59739.1"/>
    <property type="molecule type" value="Genomic_DNA"/>
</dbReference>
<evidence type="ECO:0000256" key="1">
    <source>
        <dbReference type="SAM" id="MobiDB-lite"/>
    </source>
</evidence>
<sequence length="83" mass="9257">MSIDIPDATNNLNNLNTDMEDNDLDDANNKVNGLFCRNLENEVNDDVLSKACSRFPSFNMAKLNVQYATILPMLICTSTVTKN</sequence>
<organism evidence="2 3">
    <name type="scientific">Capsicum baccatum</name>
    <name type="common">Peruvian pepper</name>
    <dbReference type="NCBI Taxonomy" id="33114"/>
    <lineage>
        <taxon>Eukaryota</taxon>
        <taxon>Viridiplantae</taxon>
        <taxon>Streptophyta</taxon>
        <taxon>Embryophyta</taxon>
        <taxon>Tracheophyta</taxon>
        <taxon>Spermatophyta</taxon>
        <taxon>Magnoliopsida</taxon>
        <taxon>eudicotyledons</taxon>
        <taxon>Gunneridae</taxon>
        <taxon>Pentapetalae</taxon>
        <taxon>asterids</taxon>
        <taxon>lamiids</taxon>
        <taxon>Solanales</taxon>
        <taxon>Solanaceae</taxon>
        <taxon>Solanoideae</taxon>
        <taxon>Capsiceae</taxon>
        <taxon>Capsicum</taxon>
    </lineage>
</organism>
<evidence type="ECO:0000313" key="3">
    <source>
        <dbReference type="Proteomes" id="UP000224567"/>
    </source>
</evidence>
<gene>
    <name evidence="2" type="ORF">CQW23_02102</name>
</gene>
<feature type="compositionally biased region" description="Low complexity" evidence="1">
    <location>
        <begin position="7"/>
        <end position="17"/>
    </location>
</feature>
<reference evidence="2 3" key="1">
    <citation type="journal article" date="2017" name="Genome Biol.">
        <title>New reference genome sequences of hot pepper reveal the massive evolution of plant disease-resistance genes by retroduplication.</title>
        <authorList>
            <person name="Kim S."/>
            <person name="Park J."/>
            <person name="Yeom S.I."/>
            <person name="Kim Y.M."/>
            <person name="Seo E."/>
            <person name="Kim K.T."/>
            <person name="Kim M.S."/>
            <person name="Lee J.M."/>
            <person name="Cheong K."/>
            <person name="Shin H.S."/>
            <person name="Kim S.B."/>
            <person name="Han K."/>
            <person name="Lee J."/>
            <person name="Park M."/>
            <person name="Lee H.A."/>
            <person name="Lee H.Y."/>
            <person name="Lee Y."/>
            <person name="Oh S."/>
            <person name="Lee J.H."/>
            <person name="Choi E."/>
            <person name="Choi E."/>
            <person name="Lee S.E."/>
            <person name="Jeon J."/>
            <person name="Kim H."/>
            <person name="Choi G."/>
            <person name="Song H."/>
            <person name="Lee J."/>
            <person name="Lee S.C."/>
            <person name="Kwon J.K."/>
            <person name="Lee H.Y."/>
            <person name="Koo N."/>
            <person name="Hong Y."/>
            <person name="Kim R.W."/>
            <person name="Kang W.H."/>
            <person name="Huh J.H."/>
            <person name="Kang B.C."/>
            <person name="Yang T.J."/>
            <person name="Lee Y.H."/>
            <person name="Bennetzen J.L."/>
            <person name="Choi D."/>
        </authorList>
    </citation>
    <scope>NUCLEOTIDE SEQUENCE [LARGE SCALE GENOMIC DNA]</scope>
    <source>
        <strain evidence="3">cv. PBC81</strain>
    </source>
</reference>
<reference evidence="3" key="2">
    <citation type="journal article" date="2017" name="J. Anim. Genet.">
        <title>Multiple reference genome sequences of hot pepper reveal the massive evolution of plant disease resistance genes by retroduplication.</title>
        <authorList>
            <person name="Kim S."/>
            <person name="Park J."/>
            <person name="Yeom S.-I."/>
            <person name="Kim Y.-M."/>
            <person name="Seo E."/>
            <person name="Kim K.-T."/>
            <person name="Kim M.-S."/>
            <person name="Lee J.M."/>
            <person name="Cheong K."/>
            <person name="Shin H.-S."/>
            <person name="Kim S.-B."/>
            <person name="Han K."/>
            <person name="Lee J."/>
            <person name="Park M."/>
            <person name="Lee H.-A."/>
            <person name="Lee H.-Y."/>
            <person name="Lee Y."/>
            <person name="Oh S."/>
            <person name="Lee J.H."/>
            <person name="Choi E."/>
            <person name="Choi E."/>
            <person name="Lee S.E."/>
            <person name="Jeon J."/>
            <person name="Kim H."/>
            <person name="Choi G."/>
            <person name="Song H."/>
            <person name="Lee J."/>
            <person name="Lee S.-C."/>
            <person name="Kwon J.-K."/>
            <person name="Lee H.-Y."/>
            <person name="Koo N."/>
            <person name="Hong Y."/>
            <person name="Kim R.W."/>
            <person name="Kang W.-H."/>
            <person name="Huh J.H."/>
            <person name="Kang B.-C."/>
            <person name="Yang T.-J."/>
            <person name="Lee Y.-H."/>
            <person name="Bennetzen J.L."/>
            <person name="Choi D."/>
        </authorList>
    </citation>
    <scope>NUCLEOTIDE SEQUENCE [LARGE SCALE GENOMIC DNA]</scope>
    <source>
        <strain evidence="3">cv. PBC81</strain>
    </source>
</reference>
<dbReference type="OrthoDB" id="1749473at2759"/>
<keyword evidence="3" id="KW-1185">Reference proteome</keyword>
<dbReference type="AlphaFoldDB" id="A0A2G2XQL0"/>
<accession>A0A2G2XQL0</accession>
<evidence type="ECO:0000313" key="2">
    <source>
        <dbReference type="EMBL" id="PHT59739.1"/>
    </source>
</evidence>
<protein>
    <submittedName>
        <fullName evidence="2">Uncharacterized protein</fullName>
    </submittedName>
</protein>
<dbReference type="Proteomes" id="UP000224567">
    <property type="component" value="Unassembled WGS sequence"/>
</dbReference>
<name>A0A2G2XQL0_CAPBA</name>
<dbReference type="STRING" id="33114.A0A2G2XQL0"/>
<feature type="region of interest" description="Disordered" evidence="1">
    <location>
        <begin position="1"/>
        <end position="23"/>
    </location>
</feature>
<comment type="caution">
    <text evidence="2">The sequence shown here is derived from an EMBL/GenBank/DDBJ whole genome shotgun (WGS) entry which is preliminary data.</text>
</comment>